<evidence type="ECO:0000313" key="3">
    <source>
        <dbReference type="Proteomes" id="UP000315295"/>
    </source>
</evidence>
<dbReference type="EMBL" id="VIEB01000312">
    <property type="protein sequence ID" value="TQD95508.1"/>
    <property type="molecule type" value="Genomic_DNA"/>
</dbReference>
<name>A0A540M9Y7_MALBA</name>
<proteinExistence type="predicted"/>
<accession>A0A540M9Y7</accession>
<feature type="compositionally biased region" description="Polar residues" evidence="1">
    <location>
        <begin position="38"/>
        <end position="70"/>
    </location>
</feature>
<reference evidence="2 3" key="1">
    <citation type="journal article" date="2019" name="G3 (Bethesda)">
        <title>Sequencing of a Wild Apple (Malus baccata) Genome Unravels the Differences Between Cultivated and Wild Apple Species Regarding Disease Resistance and Cold Tolerance.</title>
        <authorList>
            <person name="Chen X."/>
        </authorList>
    </citation>
    <scope>NUCLEOTIDE SEQUENCE [LARGE SCALE GENOMIC DNA]</scope>
    <source>
        <strain evidence="3">cv. Shandingzi</strain>
        <tissue evidence="2">Leaves</tissue>
    </source>
</reference>
<protein>
    <submittedName>
        <fullName evidence="2">Uncharacterized protein</fullName>
    </submittedName>
</protein>
<feature type="region of interest" description="Disordered" evidence="1">
    <location>
        <begin position="24"/>
        <end position="70"/>
    </location>
</feature>
<dbReference type="Proteomes" id="UP000315295">
    <property type="component" value="Unassembled WGS sequence"/>
</dbReference>
<organism evidence="2 3">
    <name type="scientific">Malus baccata</name>
    <name type="common">Siberian crab apple</name>
    <name type="synonym">Pyrus baccata</name>
    <dbReference type="NCBI Taxonomy" id="106549"/>
    <lineage>
        <taxon>Eukaryota</taxon>
        <taxon>Viridiplantae</taxon>
        <taxon>Streptophyta</taxon>
        <taxon>Embryophyta</taxon>
        <taxon>Tracheophyta</taxon>
        <taxon>Spermatophyta</taxon>
        <taxon>Magnoliopsida</taxon>
        <taxon>eudicotyledons</taxon>
        <taxon>Gunneridae</taxon>
        <taxon>Pentapetalae</taxon>
        <taxon>rosids</taxon>
        <taxon>fabids</taxon>
        <taxon>Rosales</taxon>
        <taxon>Rosaceae</taxon>
        <taxon>Amygdaloideae</taxon>
        <taxon>Maleae</taxon>
        <taxon>Malus</taxon>
    </lineage>
</organism>
<comment type="caution">
    <text evidence="2">The sequence shown here is derived from an EMBL/GenBank/DDBJ whole genome shotgun (WGS) entry which is preliminary data.</text>
</comment>
<evidence type="ECO:0000313" key="2">
    <source>
        <dbReference type="EMBL" id="TQD95508.1"/>
    </source>
</evidence>
<keyword evidence="3" id="KW-1185">Reference proteome</keyword>
<gene>
    <name evidence="2" type="ORF">C1H46_018864</name>
</gene>
<evidence type="ECO:0000256" key="1">
    <source>
        <dbReference type="SAM" id="MobiDB-lite"/>
    </source>
</evidence>
<sequence>MFIHIHISNVFPTYSPIRISMGNNLPKDINTSEDSKPNTRLSSNPATILNTSNPKKNRITSSLSNKTFPY</sequence>
<dbReference type="AlphaFoldDB" id="A0A540M9Y7"/>